<evidence type="ECO:0000313" key="2">
    <source>
        <dbReference type="Proteomes" id="UP000316621"/>
    </source>
</evidence>
<gene>
    <name evidence="1" type="ORF">C5167_042456</name>
</gene>
<dbReference type="Proteomes" id="UP000316621">
    <property type="component" value="Chromosome 10"/>
</dbReference>
<evidence type="ECO:0000313" key="1">
    <source>
        <dbReference type="EMBL" id="RZC79880.1"/>
    </source>
</evidence>
<organism evidence="1 2">
    <name type="scientific">Papaver somniferum</name>
    <name type="common">Opium poppy</name>
    <dbReference type="NCBI Taxonomy" id="3469"/>
    <lineage>
        <taxon>Eukaryota</taxon>
        <taxon>Viridiplantae</taxon>
        <taxon>Streptophyta</taxon>
        <taxon>Embryophyta</taxon>
        <taxon>Tracheophyta</taxon>
        <taxon>Spermatophyta</taxon>
        <taxon>Magnoliopsida</taxon>
        <taxon>Ranunculales</taxon>
        <taxon>Papaveraceae</taxon>
        <taxon>Papaveroideae</taxon>
        <taxon>Papaver</taxon>
    </lineage>
</organism>
<name>A0A4Y7L5H6_PAPSO</name>
<keyword evidence="2" id="KW-1185">Reference proteome</keyword>
<accession>A0A4Y7L5H6</accession>
<protein>
    <submittedName>
        <fullName evidence="1">Uncharacterized protein</fullName>
    </submittedName>
</protein>
<dbReference type="AlphaFoldDB" id="A0A4Y7L5H6"/>
<sequence>MRESRIAILLHANFASKKEADLVGSSFGKEGDSLVKKLFPVGLDMLMRTRALKFIFGNEKLYSIKFGKVWAVINRTIATPFASLVLLAGSNFDTICKSHCRFKTYQKTL</sequence>
<reference evidence="1 2" key="1">
    <citation type="journal article" date="2018" name="Science">
        <title>The opium poppy genome and morphinan production.</title>
        <authorList>
            <person name="Guo L."/>
            <person name="Winzer T."/>
            <person name="Yang X."/>
            <person name="Li Y."/>
            <person name="Ning Z."/>
            <person name="He Z."/>
            <person name="Teodor R."/>
            <person name="Lu Y."/>
            <person name="Bowser T.A."/>
            <person name="Graham I.A."/>
            <person name="Ye K."/>
        </authorList>
    </citation>
    <scope>NUCLEOTIDE SEQUENCE [LARGE SCALE GENOMIC DNA]</scope>
    <source>
        <strain evidence="2">cv. HN1</strain>
        <tissue evidence="1">Leaves</tissue>
    </source>
</reference>
<dbReference type="EMBL" id="CM010724">
    <property type="protein sequence ID" value="RZC79880.1"/>
    <property type="molecule type" value="Genomic_DNA"/>
</dbReference>
<dbReference type="Gramene" id="RZC79880">
    <property type="protein sequence ID" value="RZC79880"/>
    <property type="gene ID" value="C5167_042456"/>
</dbReference>
<proteinExistence type="predicted"/>